<feature type="compositionally biased region" description="Basic and acidic residues" evidence="1">
    <location>
        <begin position="35"/>
        <end position="44"/>
    </location>
</feature>
<evidence type="ECO:0000256" key="1">
    <source>
        <dbReference type="SAM" id="MobiDB-lite"/>
    </source>
</evidence>
<keyword evidence="3" id="KW-1185">Reference proteome</keyword>
<accession>A0A1E3H7P9</accession>
<evidence type="ECO:0000313" key="3">
    <source>
        <dbReference type="Proteomes" id="UP000094622"/>
    </source>
</evidence>
<gene>
    <name evidence="2" type="ORF">A6302_00284</name>
</gene>
<feature type="compositionally biased region" description="Basic and acidic residues" evidence="1">
    <location>
        <begin position="52"/>
        <end position="66"/>
    </location>
</feature>
<comment type="caution">
    <text evidence="2">The sequence shown here is derived from an EMBL/GenBank/DDBJ whole genome shotgun (WGS) entry which is preliminary data.</text>
</comment>
<feature type="region of interest" description="Disordered" evidence="1">
    <location>
        <begin position="35"/>
        <end position="68"/>
    </location>
</feature>
<proteinExistence type="predicted"/>
<dbReference type="Proteomes" id="UP000094622">
    <property type="component" value="Unassembled WGS sequence"/>
</dbReference>
<dbReference type="AlphaFoldDB" id="A0A1E3H7P9"/>
<dbReference type="EMBL" id="MCRJ01000003">
    <property type="protein sequence ID" value="ODN72357.1"/>
    <property type="molecule type" value="Genomic_DNA"/>
</dbReference>
<evidence type="ECO:0000313" key="2">
    <source>
        <dbReference type="EMBL" id="ODN72357.1"/>
    </source>
</evidence>
<protein>
    <submittedName>
        <fullName evidence="2">Uncharacterized protein</fullName>
    </submittedName>
</protein>
<organism evidence="2 3">
    <name type="scientific">Methylobrevis pamukkalensis</name>
    <dbReference type="NCBI Taxonomy" id="1439726"/>
    <lineage>
        <taxon>Bacteria</taxon>
        <taxon>Pseudomonadati</taxon>
        <taxon>Pseudomonadota</taxon>
        <taxon>Alphaproteobacteria</taxon>
        <taxon>Hyphomicrobiales</taxon>
        <taxon>Pleomorphomonadaceae</taxon>
        <taxon>Methylobrevis</taxon>
    </lineage>
</organism>
<reference evidence="2 3" key="1">
    <citation type="submission" date="2016-07" db="EMBL/GenBank/DDBJ databases">
        <title>Draft Genome Sequence of Methylobrevis pamukkalensis PK2.</title>
        <authorList>
            <person name="Vasilenko O.V."/>
            <person name="Doronina N.V."/>
            <person name="Shmareva M.N."/>
            <person name="Tarlachkov S.V."/>
            <person name="Mustakhimov I."/>
            <person name="Trotsenko Y.A."/>
        </authorList>
    </citation>
    <scope>NUCLEOTIDE SEQUENCE [LARGE SCALE GENOMIC DNA]</scope>
    <source>
        <strain evidence="2 3">PK2</strain>
    </source>
</reference>
<feature type="region of interest" description="Disordered" evidence="1">
    <location>
        <begin position="109"/>
        <end position="128"/>
    </location>
</feature>
<sequence>MLGHPPRRLGEGPWRLVEDHPLAAIALHEAFHGEEQVGPDRLRTEVAAPDAAGERVHQEQRQRGEDQQAGEIVDLLRPDLDEEEIGAPPGQVDQHRLVGRVRPAIPADEGQEVVDAERDREDRPLDLPQPAVDRHRIDLLGTGVEDILLRRRWMHVHGSTLLGSQHVCRAGQARPFPGRLAPCPQLRRSALRQIKARTAGPSRRREKTCLARWPGRAQAAATKQGDGRS</sequence>
<name>A0A1E3H7P9_9HYPH</name>
<feature type="compositionally biased region" description="Basic and acidic residues" evidence="1">
    <location>
        <begin position="115"/>
        <end position="125"/>
    </location>
</feature>